<gene>
    <name evidence="1" type="ORF">J3R75_002361</name>
</gene>
<keyword evidence="2" id="KW-1185">Reference proteome</keyword>
<organism evidence="1 2">
    <name type="scientific">Oligosphaera ethanolica</name>
    <dbReference type="NCBI Taxonomy" id="760260"/>
    <lineage>
        <taxon>Bacteria</taxon>
        <taxon>Pseudomonadati</taxon>
        <taxon>Lentisphaerota</taxon>
        <taxon>Oligosphaeria</taxon>
        <taxon>Oligosphaerales</taxon>
        <taxon>Oligosphaeraceae</taxon>
        <taxon>Oligosphaera</taxon>
    </lineage>
</organism>
<dbReference type="Proteomes" id="UP001238163">
    <property type="component" value="Unassembled WGS sequence"/>
</dbReference>
<dbReference type="RefSeq" id="WP_307261668.1">
    <property type="nucleotide sequence ID" value="NZ_JAUSVL010000001.1"/>
</dbReference>
<sequence length="622" mass="70965">MQKTQRRYFGYRSFEPEYETMRQMRSIGIKTFTFMVSNNTNFMGAPYTKYQPTWIWEREYDFSLFDKNIADLIHAVGSDANLICFVDLNPPAWWLRRGPNRFDTFTEFGRVMSLQAWREDVAHYLQALLGHAVEQYPNVIKAFCLGGGKTTEWFDDSKGTESVSRLEAFKKYMTRQNLPVPDDIPGYSLRYSGIDESNRLLRTPEKNASALNYWKFTSAESADTLEFLIKKAREVLPAEIALSLCYGYIFELWPNCQASWSQLEYERLFSLPEIDFGLEPISYSAEERGMGGSPLSMIPMQTLKVRGKYILNSIDTTTYTSRFPAAPSKKGGSVAICGRKVEWNNAQEVAAGIKREMAYNLINGCSTWYFDMWGGWWNSETAMDTLGKAARIWDSESPVVADDVFETLLIVDPQNMYYINDAHPSATMFVNPIRKALAQAGAPFTTASCNDLSRMALDKYKLLIFCHPFDLDGDKMALLKRAISGKTVMWIYGPGIIKDGTWSPDNVKTICGVDFKTPGVTTVRMSDYHSIYVYESDKLTEKDMRAAMKTAGVHCWCEKSVPVYANSRLLAVHTGVAQELTIRLPKTYRKITELYSLREFTNSDSIHITSDICDTFLFRLED</sequence>
<name>A0AAE3VHH3_9BACT</name>
<evidence type="ECO:0000313" key="2">
    <source>
        <dbReference type="Proteomes" id="UP001238163"/>
    </source>
</evidence>
<evidence type="ECO:0000313" key="1">
    <source>
        <dbReference type="EMBL" id="MDQ0290254.1"/>
    </source>
</evidence>
<comment type="caution">
    <text evidence="1">The sequence shown here is derived from an EMBL/GenBank/DDBJ whole genome shotgun (WGS) entry which is preliminary data.</text>
</comment>
<reference evidence="1" key="1">
    <citation type="submission" date="2023-07" db="EMBL/GenBank/DDBJ databases">
        <title>Genomic Encyclopedia of Type Strains, Phase IV (KMG-IV): sequencing the most valuable type-strain genomes for metagenomic binning, comparative biology and taxonomic classification.</title>
        <authorList>
            <person name="Goeker M."/>
        </authorList>
    </citation>
    <scope>NUCLEOTIDE SEQUENCE</scope>
    <source>
        <strain evidence="1">DSM 24202</strain>
    </source>
</reference>
<dbReference type="EMBL" id="JAUSVL010000001">
    <property type="protein sequence ID" value="MDQ0290254.1"/>
    <property type="molecule type" value="Genomic_DNA"/>
</dbReference>
<proteinExistence type="predicted"/>
<protein>
    <recommendedName>
        <fullName evidence="3">Glycoside hydrolase family 42 N-terminal domain-containing protein</fullName>
    </recommendedName>
</protein>
<evidence type="ECO:0008006" key="3">
    <source>
        <dbReference type="Google" id="ProtNLM"/>
    </source>
</evidence>
<dbReference type="AlphaFoldDB" id="A0AAE3VHH3"/>
<accession>A0AAE3VHH3</accession>